<dbReference type="InterPro" id="IPR027443">
    <property type="entry name" value="IPNS-like_sf"/>
</dbReference>
<protein>
    <recommendedName>
        <fullName evidence="3">Fe2OG dioxygenase domain-containing protein</fullName>
    </recommendedName>
</protein>
<reference evidence="4" key="2">
    <citation type="submission" date="2020-11" db="EMBL/GenBank/DDBJ databases">
        <title>Whole genome sequencing of Colletotrichum sp.</title>
        <authorList>
            <person name="Li H."/>
        </authorList>
    </citation>
    <scope>NUCLEOTIDE SEQUENCE</scope>
    <source>
        <strain evidence="4">CkLH20</strain>
    </source>
</reference>
<evidence type="ECO:0000256" key="1">
    <source>
        <dbReference type="ARBA" id="ARBA00008056"/>
    </source>
</evidence>
<keyword evidence="2" id="KW-0408">Iron</keyword>
<evidence type="ECO:0000259" key="3">
    <source>
        <dbReference type="PROSITE" id="PS51471"/>
    </source>
</evidence>
<dbReference type="Pfam" id="PF03171">
    <property type="entry name" value="2OG-FeII_Oxy"/>
    <property type="match status" value="1"/>
</dbReference>
<feature type="domain" description="Fe2OG dioxygenase" evidence="3">
    <location>
        <begin position="184"/>
        <end position="292"/>
    </location>
</feature>
<evidence type="ECO:0000313" key="5">
    <source>
        <dbReference type="Proteomes" id="UP000781932"/>
    </source>
</evidence>
<dbReference type="PRINTS" id="PR00682">
    <property type="entry name" value="IPNSYNTHASE"/>
</dbReference>
<evidence type="ECO:0000313" key="4">
    <source>
        <dbReference type="EMBL" id="KAF9874279.1"/>
    </source>
</evidence>
<dbReference type="Proteomes" id="UP000781932">
    <property type="component" value="Unassembled WGS sequence"/>
</dbReference>
<dbReference type="PROSITE" id="PS51471">
    <property type="entry name" value="FE2OG_OXY"/>
    <property type="match status" value="1"/>
</dbReference>
<comment type="similarity">
    <text evidence="1 2">Belongs to the iron/ascorbate-dependent oxidoreductase family.</text>
</comment>
<organism evidence="4 5">
    <name type="scientific">Colletotrichum karsti</name>
    <dbReference type="NCBI Taxonomy" id="1095194"/>
    <lineage>
        <taxon>Eukaryota</taxon>
        <taxon>Fungi</taxon>
        <taxon>Dikarya</taxon>
        <taxon>Ascomycota</taxon>
        <taxon>Pezizomycotina</taxon>
        <taxon>Sordariomycetes</taxon>
        <taxon>Hypocreomycetidae</taxon>
        <taxon>Glomerellales</taxon>
        <taxon>Glomerellaceae</taxon>
        <taxon>Colletotrichum</taxon>
        <taxon>Colletotrichum boninense species complex</taxon>
    </lineage>
</organism>
<dbReference type="AlphaFoldDB" id="A0A9P6I108"/>
<keyword evidence="2" id="KW-0560">Oxidoreductase</keyword>
<dbReference type="InterPro" id="IPR005123">
    <property type="entry name" value="Oxoglu/Fe-dep_dioxygenase_dom"/>
</dbReference>
<dbReference type="EMBL" id="JAATWM020000027">
    <property type="protein sequence ID" value="KAF9874279.1"/>
    <property type="molecule type" value="Genomic_DNA"/>
</dbReference>
<reference evidence="4" key="1">
    <citation type="submission" date="2020-03" db="EMBL/GenBank/DDBJ databases">
        <authorList>
            <person name="He L."/>
        </authorList>
    </citation>
    <scope>NUCLEOTIDE SEQUENCE</scope>
    <source>
        <strain evidence="4">CkLH20</strain>
    </source>
</reference>
<accession>A0A9P6I108</accession>
<keyword evidence="2" id="KW-0479">Metal-binding</keyword>
<proteinExistence type="inferred from homology"/>
<dbReference type="Pfam" id="PF14226">
    <property type="entry name" value="DIOX_N"/>
    <property type="match status" value="1"/>
</dbReference>
<dbReference type="InterPro" id="IPR044861">
    <property type="entry name" value="IPNS-like_FE2OG_OXY"/>
</dbReference>
<dbReference type="GO" id="GO:0046872">
    <property type="term" value="F:metal ion binding"/>
    <property type="evidence" value="ECO:0007669"/>
    <property type="project" value="UniProtKB-KW"/>
</dbReference>
<comment type="caution">
    <text evidence="4">The sequence shown here is derived from an EMBL/GenBank/DDBJ whole genome shotgun (WGS) entry which is preliminary data.</text>
</comment>
<dbReference type="OrthoDB" id="406156at2759"/>
<dbReference type="GeneID" id="62164051"/>
<dbReference type="InterPro" id="IPR050231">
    <property type="entry name" value="Iron_ascorbate_oxido_reductase"/>
</dbReference>
<dbReference type="PANTHER" id="PTHR47990">
    <property type="entry name" value="2-OXOGLUTARATE (2OG) AND FE(II)-DEPENDENT OXYGENASE SUPERFAMILY PROTEIN-RELATED"/>
    <property type="match status" value="1"/>
</dbReference>
<dbReference type="SUPFAM" id="SSF51197">
    <property type="entry name" value="Clavaminate synthase-like"/>
    <property type="match status" value="1"/>
</dbReference>
<name>A0A9P6I108_9PEZI</name>
<dbReference type="Gene3D" id="2.60.120.330">
    <property type="entry name" value="B-lactam Antibiotic, Isopenicillin N Synthase, Chain"/>
    <property type="match status" value="1"/>
</dbReference>
<keyword evidence="5" id="KW-1185">Reference proteome</keyword>
<gene>
    <name evidence="4" type="ORF">CkaCkLH20_08262</name>
</gene>
<sequence>MDHAIPKFTQHSPTTEALDYVDLVELDLASFDNSATREKLAEQLLDAVINDGFFALSNHGIPEDVYSSQVDLAHAVLSIPDEEKKQYETPPHEDARGRYVGFKPAGGSSSKACSHKTLDHYNVPAWDLEIRKHPPLLQPYLNQVSTFMELIRQKVLSKLLTLVSLVLEVPEERIISTHAPELETTDYLRYVLYNPRPANDSQQYRDLYLAGHTDLGSFTFLFSQPVSSLQIRTLAGDWKWVPYLPGRLIVNVGEALELMMGGLFRATVHRAVKPPADQERAKRIGVMYFARPSNGQRLEPIDSPLLRRMGIDKPLDVKVYTMADYPYARKHGCKRLDFDQGKPRRQRLQDMQTDYVDKQPAQEPGITT</sequence>
<dbReference type="RefSeq" id="XP_038743740.1">
    <property type="nucleotide sequence ID" value="XM_038890977.1"/>
</dbReference>
<evidence type="ECO:0000256" key="2">
    <source>
        <dbReference type="RuleBase" id="RU003682"/>
    </source>
</evidence>
<dbReference type="GO" id="GO:0016491">
    <property type="term" value="F:oxidoreductase activity"/>
    <property type="evidence" value="ECO:0007669"/>
    <property type="project" value="UniProtKB-KW"/>
</dbReference>
<dbReference type="InterPro" id="IPR026992">
    <property type="entry name" value="DIOX_N"/>
</dbReference>
<dbReference type="GO" id="GO:0044283">
    <property type="term" value="P:small molecule biosynthetic process"/>
    <property type="evidence" value="ECO:0007669"/>
    <property type="project" value="UniProtKB-ARBA"/>
</dbReference>